<evidence type="ECO:0000256" key="11">
    <source>
        <dbReference type="ARBA" id="ARBA00049473"/>
    </source>
</evidence>
<feature type="site" description="Important for catalytic activity" evidence="17">
    <location>
        <position position="315"/>
    </location>
</feature>
<dbReference type="InterPro" id="IPR009014">
    <property type="entry name" value="Transketo_C/PFOR_II"/>
</dbReference>
<comment type="subunit">
    <text evidence="4">Homodimer.</text>
</comment>
<feature type="active site" description="Proton donor" evidence="13">
    <location>
        <position position="464"/>
    </location>
</feature>
<evidence type="ECO:0000256" key="13">
    <source>
        <dbReference type="PIRSR" id="PIRSR605478-1"/>
    </source>
</evidence>
<evidence type="ECO:0000256" key="6">
    <source>
        <dbReference type="ARBA" id="ARBA00022679"/>
    </source>
</evidence>
<reference evidence="19 20" key="1">
    <citation type="submission" date="2017-02" db="EMBL/GenBank/DDBJ databases">
        <title>Ketogulonicigenium robustum SPU B003 Genome sequencing and assembly.</title>
        <authorList>
            <person name="Li Y."/>
            <person name="Liu L."/>
            <person name="Wang C."/>
            <person name="Zhang M."/>
            <person name="Zhang T."/>
            <person name="Zhang Y."/>
        </authorList>
    </citation>
    <scope>NUCLEOTIDE SEQUENCE [LARGE SCALE GENOMIC DNA]</scope>
    <source>
        <strain evidence="19 20">SPU_B003</strain>
    </source>
</reference>
<feature type="binding site" evidence="16">
    <location>
        <position position="242"/>
    </location>
    <ligand>
        <name>Mg(2+)</name>
        <dbReference type="ChEBI" id="CHEBI:18420"/>
    </ligand>
</feature>
<evidence type="ECO:0000256" key="8">
    <source>
        <dbReference type="ARBA" id="ARBA00022837"/>
    </source>
</evidence>
<dbReference type="Pfam" id="PF00456">
    <property type="entry name" value="Transketolase_N"/>
    <property type="match status" value="1"/>
</dbReference>
<proteinExistence type="inferred from homology"/>
<dbReference type="PANTHER" id="PTHR43522:SF2">
    <property type="entry name" value="TRANSKETOLASE 1-RELATED"/>
    <property type="match status" value="1"/>
</dbReference>
<dbReference type="NCBIfam" id="TIGR00232">
    <property type="entry name" value="tktlase_bact"/>
    <property type="match status" value="1"/>
</dbReference>
<evidence type="ECO:0000256" key="17">
    <source>
        <dbReference type="PIRSR" id="PIRSR605478-5"/>
    </source>
</evidence>
<keyword evidence="20" id="KW-1185">Reference proteome</keyword>
<dbReference type="Gene3D" id="3.40.50.920">
    <property type="match status" value="1"/>
</dbReference>
<feature type="binding site" evidence="14">
    <location>
        <position position="315"/>
    </location>
    <ligand>
        <name>substrate</name>
    </ligand>
</feature>
<keyword evidence="6 19" id="KW-0808">Transferase</keyword>
<comment type="similarity">
    <text evidence="3">Belongs to the transketolase family.</text>
</comment>
<dbReference type="KEGG" id="kro:BVG79_01724"/>
<feature type="binding site" evidence="14">
    <location>
        <position position="522"/>
    </location>
    <ligand>
        <name>substrate</name>
    </ligand>
</feature>
<feature type="binding site" evidence="15">
    <location>
        <position position="315"/>
    </location>
    <ligand>
        <name>thiamine diphosphate</name>
        <dbReference type="ChEBI" id="CHEBI:58937"/>
    </ligand>
</feature>
<evidence type="ECO:0000256" key="3">
    <source>
        <dbReference type="ARBA" id="ARBA00007131"/>
    </source>
</evidence>
<feature type="binding site" evidence="15">
    <location>
        <position position="213"/>
    </location>
    <ligand>
        <name>thiamine diphosphate</name>
        <dbReference type="ChEBI" id="CHEBI:58937"/>
    </ligand>
</feature>
<dbReference type="STRING" id="92947.BVG79_01724"/>
<evidence type="ECO:0000313" key="20">
    <source>
        <dbReference type="Proteomes" id="UP000242447"/>
    </source>
</evidence>
<dbReference type="GO" id="GO:0005829">
    <property type="term" value="C:cytosol"/>
    <property type="evidence" value="ECO:0007669"/>
    <property type="project" value="TreeGrafter"/>
</dbReference>
<protein>
    <recommendedName>
        <fullName evidence="5 12">Transketolase</fullName>
        <ecNumber evidence="5 12">2.2.1.1</ecNumber>
    </recommendedName>
</protein>
<dbReference type="SMART" id="SM00861">
    <property type="entry name" value="Transket_pyr"/>
    <property type="match status" value="1"/>
</dbReference>
<feature type="binding site" evidence="15">
    <location>
        <begin position="174"/>
        <end position="176"/>
    </location>
    <ligand>
        <name>thiamine diphosphate</name>
        <dbReference type="ChEBI" id="CHEBI:58937"/>
    </ligand>
</feature>
<dbReference type="InterPro" id="IPR005478">
    <property type="entry name" value="Transketolase_bac-like"/>
</dbReference>
<dbReference type="PROSITE" id="PS00802">
    <property type="entry name" value="TRANSKETOLASE_2"/>
    <property type="match status" value="1"/>
</dbReference>
<dbReference type="FunFam" id="3.40.50.970:FF:000003">
    <property type="entry name" value="Transketolase"/>
    <property type="match status" value="1"/>
</dbReference>
<evidence type="ECO:0000256" key="4">
    <source>
        <dbReference type="ARBA" id="ARBA00011738"/>
    </source>
</evidence>
<dbReference type="EC" id="2.2.1.1" evidence="5 12"/>
<dbReference type="Pfam" id="PF22613">
    <property type="entry name" value="Transketolase_C_1"/>
    <property type="match status" value="1"/>
</dbReference>
<feature type="binding site" evidence="15">
    <location>
        <position position="242"/>
    </location>
    <ligand>
        <name>thiamine diphosphate</name>
        <dbReference type="ChEBI" id="CHEBI:58937"/>
    </ligand>
</feature>
<feature type="binding site" evidence="14">
    <location>
        <position position="526"/>
    </location>
    <ligand>
        <name>substrate</name>
    </ligand>
</feature>
<dbReference type="EMBL" id="CP019937">
    <property type="protein sequence ID" value="ARO15068.1"/>
    <property type="molecule type" value="Genomic_DNA"/>
</dbReference>
<feature type="binding site" evidence="14">
    <location>
        <position position="514"/>
    </location>
    <ligand>
        <name>substrate</name>
    </ligand>
</feature>
<dbReference type="InterPro" id="IPR020826">
    <property type="entry name" value="Transketolase_BS"/>
</dbReference>
<comment type="cofactor">
    <cofactor evidence="16">
        <name>Mg(2+)</name>
        <dbReference type="ChEBI" id="CHEBI:18420"/>
    </cofactor>
    <text evidence="16">Binds 1 Mg(2+) ion per subunit. Can also utilize other divalent metal cations, such as Ca(2+), Mn(2+) and Co(2+).</text>
</comment>
<dbReference type="CDD" id="cd02012">
    <property type="entry name" value="TPP_TK"/>
    <property type="match status" value="1"/>
</dbReference>
<feature type="binding site" evidence="15">
    <location>
        <position position="125"/>
    </location>
    <ligand>
        <name>thiamine diphosphate</name>
        <dbReference type="ChEBI" id="CHEBI:58937"/>
    </ligand>
</feature>
<evidence type="ECO:0000256" key="2">
    <source>
        <dbReference type="ARBA" id="ARBA00005215"/>
    </source>
</evidence>
<feature type="binding site" evidence="16">
    <location>
        <position position="212"/>
    </location>
    <ligand>
        <name>Mg(2+)</name>
        <dbReference type="ChEBI" id="CHEBI:18420"/>
    </ligand>
</feature>
<evidence type="ECO:0000256" key="12">
    <source>
        <dbReference type="NCBIfam" id="TIGR00232"/>
    </source>
</evidence>
<feature type="binding site" evidence="14">
    <location>
        <position position="410"/>
    </location>
    <ligand>
        <name>substrate</name>
    </ligand>
</feature>
<comment type="catalytic activity">
    <reaction evidence="11">
        <text>D-sedoheptulose 7-phosphate + D-glyceraldehyde 3-phosphate = aldehydo-D-ribose 5-phosphate + D-xylulose 5-phosphate</text>
        <dbReference type="Rhea" id="RHEA:10508"/>
        <dbReference type="ChEBI" id="CHEBI:57483"/>
        <dbReference type="ChEBI" id="CHEBI:57737"/>
        <dbReference type="ChEBI" id="CHEBI:58273"/>
        <dbReference type="ChEBI" id="CHEBI:59776"/>
        <dbReference type="EC" id="2.2.1.1"/>
    </reaction>
</comment>
<comment type="pathway">
    <text evidence="2">Carbohydrate biosynthesis; Calvin cycle.</text>
</comment>
<feature type="binding site" evidence="14">
    <location>
        <position position="437"/>
    </location>
    <ligand>
        <name>substrate</name>
    </ligand>
</feature>
<feature type="binding site" evidence="14">
    <location>
        <position position="85"/>
    </location>
    <ligand>
        <name>substrate</name>
    </ligand>
</feature>
<keyword evidence="9 16" id="KW-0460">Magnesium</keyword>
<feature type="domain" description="Transketolase-like pyrimidine-binding" evidence="18">
    <location>
        <begin position="407"/>
        <end position="578"/>
    </location>
</feature>
<feature type="binding site" evidence="16">
    <location>
        <position position="244"/>
    </location>
    <ligand>
        <name>Mg(2+)</name>
        <dbReference type="ChEBI" id="CHEBI:18420"/>
    </ligand>
</feature>
<dbReference type="InterPro" id="IPR033247">
    <property type="entry name" value="Transketolase_fam"/>
</dbReference>
<organism evidence="19 20">
    <name type="scientific">Ketogulonicigenium robustum</name>
    <dbReference type="NCBI Taxonomy" id="92947"/>
    <lineage>
        <taxon>Bacteria</taxon>
        <taxon>Pseudomonadati</taxon>
        <taxon>Pseudomonadota</taxon>
        <taxon>Alphaproteobacteria</taxon>
        <taxon>Rhodobacterales</taxon>
        <taxon>Roseobacteraceae</taxon>
        <taxon>Ketogulonicigenium</taxon>
    </lineage>
</organism>
<name>A0A1W6P0N8_9RHOB</name>
<comment type="pathway">
    <text evidence="1">Carbohydrate degradation; pentose phosphate pathway.</text>
</comment>
<evidence type="ECO:0000313" key="19">
    <source>
        <dbReference type="EMBL" id="ARO15068.1"/>
    </source>
</evidence>
<dbReference type="InterPro" id="IPR029061">
    <property type="entry name" value="THDP-binding"/>
</dbReference>
<evidence type="ECO:0000256" key="1">
    <source>
        <dbReference type="ARBA" id="ARBA00004959"/>
    </source>
</evidence>
<evidence type="ECO:0000256" key="15">
    <source>
        <dbReference type="PIRSR" id="PIRSR605478-3"/>
    </source>
</evidence>
<gene>
    <name evidence="19" type="primary">tktA</name>
    <name evidence="19" type="ORF">BVG79_01724</name>
</gene>
<feature type="site" description="Important for catalytic activity" evidence="17">
    <location>
        <position position="85"/>
    </location>
</feature>
<keyword evidence="7 16" id="KW-0479">Metal-binding</keyword>
<feature type="binding site" evidence="14">
    <location>
        <position position="573"/>
    </location>
    <ligand>
        <name>substrate</name>
    </ligand>
</feature>
<dbReference type="InterPro" id="IPR005474">
    <property type="entry name" value="Transketolase_N"/>
</dbReference>
<feature type="binding site" evidence="15">
    <location>
        <position position="490"/>
    </location>
    <ligand>
        <name>thiamine diphosphate</name>
        <dbReference type="ChEBI" id="CHEBI:58937"/>
    </ligand>
</feature>
<dbReference type="GO" id="GO:0046872">
    <property type="term" value="F:metal ion binding"/>
    <property type="evidence" value="ECO:0007669"/>
    <property type="project" value="UniProtKB-KW"/>
</dbReference>
<evidence type="ECO:0000256" key="7">
    <source>
        <dbReference type="ARBA" id="ARBA00022723"/>
    </source>
</evidence>
<keyword evidence="10 15" id="KW-0786">Thiamine pyrophosphate</keyword>
<dbReference type="Pfam" id="PF02779">
    <property type="entry name" value="Transket_pyr"/>
    <property type="match status" value="1"/>
</dbReference>
<evidence type="ECO:0000256" key="14">
    <source>
        <dbReference type="PIRSR" id="PIRSR605478-2"/>
    </source>
</evidence>
<dbReference type="CDD" id="cd07033">
    <property type="entry name" value="TPP_PYR_DXS_TK_like"/>
    <property type="match status" value="1"/>
</dbReference>
<dbReference type="PANTHER" id="PTHR43522">
    <property type="entry name" value="TRANSKETOLASE"/>
    <property type="match status" value="1"/>
</dbReference>
<evidence type="ECO:0000256" key="10">
    <source>
        <dbReference type="ARBA" id="ARBA00023052"/>
    </source>
</evidence>
<evidence type="ECO:0000256" key="9">
    <source>
        <dbReference type="ARBA" id="ARBA00022842"/>
    </source>
</evidence>
<sequence length="722" mass="77224">MIATAAQTPPALCAQFGMLLRQDQTAVTLDLRPLAGMTVGTPFPDVRITALDIAALRAAHPDHWMKAAAIRTLTLDAVAAANSGHSGMPMGMADVATVLFEKHLRFDPKAPRWADRDRFILSAGHGSMLVYALMYLTGYEDITLQQIKDFRQWGARTAGHPEYGHAAGIETTTGPLGQGIANSVGFAIAEEHLRARFGTSLINHYTYVIAGDGCLMEGISQEAIALAGKQELSHLIVFWDNNGITIDGKVEIADITNQPARFAASGWHVQEIDGHDPVAIDAAIIAAKKDKRPSMIACKTHIALGSSAQDTSKGHGALTDAKLIADTKAAYGWTAAAFEVPAPIKAEWEAMGARGATARTEWEARFNTLSDAKKADFERIFRMEAPKALSAKIRALKKDVSASAPKVATRKSSEMVLEVVNPIMKETIGGSADLTGSNNTLTKDLGTFGPDNRKGRYVYFGIREHGMAAAMNGMVLHGGVRPYGGTFMAFTDYARGAMRLSALMGVPTIYVMTHDSIGLGEDGPTHQPVEHLSMLRATPNTYVFRPADTVETAEAWEIALTSTTTPSVLALSRQNLPTVRTAHTSTNLTAKGAYVLAEATGKRQVILMASGSEVEVAMAARTQLEAAGIGTRVVSVPSMELFRAQDEAYRKRVLPAGPARIAIEAGVRQSWDWLLLGERGREAKAAFVGMEGFGASAPAELLFEKFGITAANVTAKAKALLG</sequence>
<dbReference type="GO" id="GO:0004802">
    <property type="term" value="F:transketolase activity"/>
    <property type="evidence" value="ECO:0007669"/>
    <property type="project" value="UniProtKB-UniRule"/>
</dbReference>
<evidence type="ECO:0000259" key="18">
    <source>
        <dbReference type="SMART" id="SM00861"/>
    </source>
</evidence>
<dbReference type="InterPro" id="IPR005475">
    <property type="entry name" value="Transketolase-like_Pyr-bd"/>
</dbReference>
<dbReference type="Proteomes" id="UP000242447">
    <property type="component" value="Chromosome"/>
</dbReference>
<comment type="cofactor">
    <cofactor evidence="15">
        <name>thiamine diphosphate</name>
        <dbReference type="ChEBI" id="CHEBI:58937"/>
    </cofactor>
    <text evidence="15">Binds 1 thiamine pyrophosphate per subunit. During the reaction, the substrate forms a covalent intermediate with the cofactor.</text>
</comment>
<evidence type="ECO:0000256" key="5">
    <source>
        <dbReference type="ARBA" id="ARBA00013152"/>
    </source>
</evidence>
<evidence type="ECO:0000256" key="16">
    <source>
        <dbReference type="PIRSR" id="PIRSR605478-4"/>
    </source>
</evidence>
<dbReference type="InterPro" id="IPR055152">
    <property type="entry name" value="Transketolase-like_C_2"/>
</dbReference>
<dbReference type="FunFam" id="3.40.50.970:FF:000004">
    <property type="entry name" value="Transketolase"/>
    <property type="match status" value="1"/>
</dbReference>
<keyword evidence="8" id="KW-0106">Calcium</keyword>
<dbReference type="SUPFAM" id="SSF52922">
    <property type="entry name" value="TK C-terminal domain-like"/>
    <property type="match status" value="1"/>
</dbReference>
<dbReference type="SUPFAM" id="SSF52518">
    <property type="entry name" value="Thiamin diphosphate-binding fold (THDP-binding)"/>
    <property type="match status" value="2"/>
</dbReference>
<dbReference type="Gene3D" id="3.40.50.970">
    <property type="match status" value="2"/>
</dbReference>
<accession>A0A1W6P0N8</accession>
<dbReference type="GO" id="GO:0006098">
    <property type="term" value="P:pentose-phosphate shunt"/>
    <property type="evidence" value="ECO:0007669"/>
    <property type="project" value="TreeGrafter"/>
</dbReference>
<dbReference type="AlphaFoldDB" id="A0A1W6P0N8"/>